<dbReference type="Pfam" id="PF17216">
    <property type="entry name" value="Rrp44_CSD1"/>
    <property type="match status" value="1"/>
</dbReference>
<gene>
    <name evidence="9" type="ORF">PLBR_LOCUS3259</name>
</gene>
<organism evidence="9 10">
    <name type="scientific">Plasmodiophora brassicae</name>
    <name type="common">Clubroot disease agent</name>
    <dbReference type="NCBI Taxonomy" id="37360"/>
    <lineage>
        <taxon>Eukaryota</taxon>
        <taxon>Sar</taxon>
        <taxon>Rhizaria</taxon>
        <taxon>Endomyxa</taxon>
        <taxon>Phytomyxea</taxon>
        <taxon>Plasmodiophorida</taxon>
        <taxon>Plasmodiophoridae</taxon>
        <taxon>Plasmodiophora</taxon>
    </lineage>
</organism>
<feature type="domain" description="RNB" evidence="8">
    <location>
        <begin position="546"/>
        <end position="895"/>
    </location>
</feature>
<keyword evidence="4" id="KW-0269">Exonuclease</keyword>
<dbReference type="GO" id="GO:0000932">
    <property type="term" value="C:P-body"/>
    <property type="evidence" value="ECO:0007669"/>
    <property type="project" value="TreeGrafter"/>
</dbReference>
<dbReference type="InterPro" id="IPR001900">
    <property type="entry name" value="RNase_II/R"/>
</dbReference>
<dbReference type="EMBL" id="OVEO01000005">
    <property type="protein sequence ID" value="SPQ96044.1"/>
    <property type="molecule type" value="Genomic_DNA"/>
</dbReference>
<dbReference type="PANTHER" id="PTHR23355:SF9">
    <property type="entry name" value="DIS3-LIKE EXONUCLEASE 2"/>
    <property type="match status" value="1"/>
</dbReference>
<dbReference type="GO" id="GO:0006402">
    <property type="term" value="P:mRNA catabolic process"/>
    <property type="evidence" value="ECO:0007669"/>
    <property type="project" value="TreeGrafter"/>
</dbReference>
<evidence type="ECO:0000313" key="10">
    <source>
        <dbReference type="Proteomes" id="UP000290189"/>
    </source>
</evidence>
<comment type="similarity">
    <text evidence="1 6">Belongs to the RNR ribonuclease family.</text>
</comment>
<evidence type="ECO:0000313" key="9">
    <source>
        <dbReference type="EMBL" id="SPQ96044.1"/>
    </source>
</evidence>
<proteinExistence type="inferred from homology"/>
<dbReference type="InterPro" id="IPR012340">
    <property type="entry name" value="NA-bd_OB-fold"/>
</dbReference>
<dbReference type="InterPro" id="IPR022966">
    <property type="entry name" value="RNase_II/R_CS"/>
</dbReference>
<evidence type="ECO:0000259" key="8">
    <source>
        <dbReference type="SMART" id="SM00955"/>
    </source>
</evidence>
<evidence type="ECO:0000256" key="1">
    <source>
        <dbReference type="ARBA" id="ARBA00005785"/>
    </source>
</evidence>
<keyword evidence="5" id="KW-0694">RNA-binding</keyword>
<dbReference type="AlphaFoldDB" id="A0A3P3Y7F8"/>
<dbReference type="Pfam" id="PF17849">
    <property type="entry name" value="OB_Dis3"/>
    <property type="match status" value="1"/>
</dbReference>
<dbReference type="PANTHER" id="PTHR23355">
    <property type="entry name" value="RIBONUCLEASE"/>
    <property type="match status" value="1"/>
</dbReference>
<evidence type="ECO:0000256" key="4">
    <source>
        <dbReference type="ARBA" id="ARBA00022839"/>
    </source>
</evidence>
<feature type="region of interest" description="Disordered" evidence="7">
    <location>
        <begin position="151"/>
        <end position="175"/>
    </location>
</feature>
<evidence type="ECO:0000256" key="6">
    <source>
        <dbReference type="RuleBase" id="RU003901"/>
    </source>
</evidence>
<dbReference type="PROSITE" id="PS01175">
    <property type="entry name" value="RIBONUCLEASE_II"/>
    <property type="match status" value="1"/>
</dbReference>
<keyword evidence="9" id="KW-0496">Mitochondrion</keyword>
<name>A0A3P3Y7F8_PLABS</name>
<sequence length="1045" mass="117703">MYPDPVVEECSDPRILRTARTGSNSMAGREPNTTMTTRGCPAARSRVQALYGSTIAGHLHGPDRKLLVRASRKDDKEHVRFVPADETLPRFRIPLTEFPSETKWNRPELKAEWGRELTVKFAEWPPENQLPSATFSPALQSQMTVVTRNVMGRGHSRMPQTQPQRGRPKREPSQDELTVHLAMRQTNSLNRARPKIRVITILKVVIVHHHINIGHTGRPRIIGARSKRYLLLTADSPSKPDATPKKRKLRTWFDEYLSPQDLEKGLADKTLLKGTLHVNAKNSQESWVRMIDSNDGGDIIIVGPRDRNRAFDGDIVAVRLAPRERWPARRKRVYPSAAPLVEAEDTVETSESPVAAISDVDDVTAEMDDLAISDSNNVNLQRSGAVVGILSRSPDVTKDIIGHLNLITSESQETGTAKEVPTIDPASSIIVFTPVSKKYPRGYLSSRSWPRELMSSDPGVARDAWNAIYSVSYGHWKIMDRRPVCHNLRCIGPSGHIEPETEALLRSTKIFHQDTFPPTVTQHLQAELGISEGRMWEIPSEVIANRRDLRNTRIFSIDPLTAKDLDDALSITEIDDNTVEIGVHIADVSYFVREGSPVDLEARKRCTSVYLVQKVIPMLPSVLCEQLCSLNPGVDRLAFSVVWRMTKDGRRCRDFEPWFGRTVIRSCAKLDYGTAQKFVDGVTDTSLAVSEPFSVSEVANDCKLMMKVAMARRAHRFETGSLRLDRPKMCFQFDADRNPIGVQAYTLYDSNRMIEEYMLLANTLVAEKLSNDVPEVALLRRHEAPVPNKLVEIVALCNKLGYSIDGSSAHTLHQTLETVEDINVRGFIYVLISVAMRRAQYFCVHETPVDPDEVTGLGGWAHYALGFETYTHFTSPIRRYADIIVHRMLEYCISEDENVKALPTADTVRQIADRCNDMKFRAKAAEDMSLLMFLGVLVKEAPLYELAYLIDLGVRTCVVYIPRLGLEERLFLDKIQDVHKAEIEEDKSSQTKSLVIDWKDHPVEKVSLFEPVRVQLSVNDSVPFRLSLSVLPRALPEQESTTSST</sequence>
<dbReference type="GO" id="GO:0003723">
    <property type="term" value="F:RNA binding"/>
    <property type="evidence" value="ECO:0007669"/>
    <property type="project" value="UniProtKB-KW"/>
</dbReference>
<dbReference type="SUPFAM" id="SSF50249">
    <property type="entry name" value="Nucleic acid-binding proteins"/>
    <property type="match status" value="3"/>
</dbReference>
<reference evidence="9 10" key="1">
    <citation type="submission" date="2018-03" db="EMBL/GenBank/DDBJ databases">
        <authorList>
            <person name="Fogelqvist J."/>
        </authorList>
    </citation>
    <scope>NUCLEOTIDE SEQUENCE [LARGE SCALE GENOMIC DNA]</scope>
</reference>
<dbReference type="Proteomes" id="UP000290189">
    <property type="component" value="Unassembled WGS sequence"/>
</dbReference>
<dbReference type="SMART" id="SM00955">
    <property type="entry name" value="RNB"/>
    <property type="match status" value="1"/>
</dbReference>
<protein>
    <recommendedName>
        <fullName evidence="8">RNB domain-containing protein</fullName>
    </recommendedName>
</protein>
<dbReference type="InterPro" id="IPR041505">
    <property type="entry name" value="Dis3_CSD2"/>
</dbReference>
<evidence type="ECO:0000256" key="2">
    <source>
        <dbReference type="ARBA" id="ARBA00022722"/>
    </source>
</evidence>
<dbReference type="GO" id="GO:0000175">
    <property type="term" value="F:3'-5'-RNA exonuclease activity"/>
    <property type="evidence" value="ECO:0007669"/>
    <property type="project" value="TreeGrafter"/>
</dbReference>
<evidence type="ECO:0000256" key="7">
    <source>
        <dbReference type="SAM" id="MobiDB-lite"/>
    </source>
</evidence>
<keyword evidence="2" id="KW-0540">Nuclease</keyword>
<dbReference type="Pfam" id="PF00773">
    <property type="entry name" value="RNB"/>
    <property type="match status" value="1"/>
</dbReference>
<evidence type="ECO:0000256" key="3">
    <source>
        <dbReference type="ARBA" id="ARBA00022801"/>
    </source>
</evidence>
<geneLocation type="mitochondrion" evidence="9"/>
<dbReference type="InterPro" id="IPR050180">
    <property type="entry name" value="RNR_Ribonuclease"/>
</dbReference>
<accession>A0A3P3Y7F8</accession>
<evidence type="ECO:0000256" key="5">
    <source>
        <dbReference type="ARBA" id="ARBA00022884"/>
    </source>
</evidence>
<dbReference type="Gene3D" id="2.40.50.690">
    <property type="match status" value="1"/>
</dbReference>
<keyword evidence="3" id="KW-0378">Hydrolase</keyword>
<dbReference type="InterPro" id="IPR033771">
    <property type="entry name" value="Rrp44_CSD1"/>
</dbReference>